<dbReference type="EMBL" id="CP099423">
    <property type="protein sequence ID" value="USW54716.1"/>
    <property type="molecule type" value="Genomic_DNA"/>
</dbReference>
<accession>A0A9Q9B1N2</accession>
<evidence type="ECO:0000256" key="1">
    <source>
        <dbReference type="SAM" id="SignalP"/>
    </source>
</evidence>
<evidence type="ECO:0000313" key="3">
    <source>
        <dbReference type="Proteomes" id="UP001056384"/>
    </source>
</evidence>
<proteinExistence type="predicted"/>
<feature type="chain" id="PRO_5040130703" evidence="1">
    <location>
        <begin position="20"/>
        <end position="346"/>
    </location>
</feature>
<dbReference type="InterPro" id="IPR016024">
    <property type="entry name" value="ARM-type_fold"/>
</dbReference>
<dbReference type="AlphaFoldDB" id="A0A9Q9B1N2"/>
<organism evidence="2 3">
    <name type="scientific">Septoria linicola</name>
    <dbReference type="NCBI Taxonomy" id="215465"/>
    <lineage>
        <taxon>Eukaryota</taxon>
        <taxon>Fungi</taxon>
        <taxon>Dikarya</taxon>
        <taxon>Ascomycota</taxon>
        <taxon>Pezizomycotina</taxon>
        <taxon>Dothideomycetes</taxon>
        <taxon>Dothideomycetidae</taxon>
        <taxon>Mycosphaerellales</taxon>
        <taxon>Mycosphaerellaceae</taxon>
        <taxon>Septoria</taxon>
    </lineage>
</organism>
<sequence>MKTSGILSLFALAASTVSAIPLAPSSTGIDSLPFDQSSIQNLVDSLLSIINNGDSSADTDLASQIVDALEAAGTSDGGPATGDAAGLSSLQDLLEPLLNSVPNGGSAGATDTDPLSQVLAALQLQNIGTGATPAAKRQAGFESLLSQLSSFANANGSPTGADQISQIISMIQNSDMNELDGEDSLEELLDQLLSAFESGDDATSTDLVSKVLAFLKDLIPSDFNTDRPEGIQARQSPIEDLAQQLFDAAANQDSTAANDLLSQLTDTVQQNATDPTESDDDSQLDSLNDLLEELAAALEALLDSLLGGVSKRQPGNPIDLEAVETALDALLQALGLPLLFSQIATE</sequence>
<gene>
    <name evidence="2" type="ORF">Slin15195_G080350</name>
</gene>
<keyword evidence="1" id="KW-0732">Signal</keyword>
<dbReference type="SUPFAM" id="SSF48371">
    <property type="entry name" value="ARM repeat"/>
    <property type="match status" value="1"/>
</dbReference>
<reference evidence="2" key="1">
    <citation type="submission" date="2022-06" db="EMBL/GenBank/DDBJ databases">
        <title>Complete genome sequences of two strains of the flax pathogen Septoria linicola.</title>
        <authorList>
            <person name="Lapalu N."/>
            <person name="Simon A."/>
            <person name="Demenou B."/>
            <person name="Paumier D."/>
            <person name="Guillot M.-P."/>
            <person name="Gout L."/>
            <person name="Valade R."/>
        </authorList>
    </citation>
    <scope>NUCLEOTIDE SEQUENCE</scope>
    <source>
        <strain evidence="2">SE15195</strain>
    </source>
</reference>
<feature type="signal peptide" evidence="1">
    <location>
        <begin position="1"/>
        <end position="19"/>
    </location>
</feature>
<keyword evidence="3" id="KW-1185">Reference proteome</keyword>
<protein>
    <submittedName>
        <fullName evidence="2">Uncharacterized protein</fullName>
    </submittedName>
</protein>
<name>A0A9Q9B1N2_9PEZI</name>
<dbReference type="Proteomes" id="UP001056384">
    <property type="component" value="Chromosome 6"/>
</dbReference>
<evidence type="ECO:0000313" key="2">
    <source>
        <dbReference type="EMBL" id="USW54716.1"/>
    </source>
</evidence>